<name>A0A640SQD9_9ACTN</name>
<sequence length="46" mass="4761">MLALRPWCAEIGAAEVSAASDRASKAITVRAVAKAASRQDKYGQAA</sequence>
<comment type="caution">
    <text evidence="1">The sequence shown here is derived from an EMBL/GenBank/DDBJ whole genome shotgun (WGS) entry which is preliminary data.</text>
</comment>
<keyword evidence="2" id="KW-1185">Reference proteome</keyword>
<reference evidence="1 2" key="1">
    <citation type="submission" date="2019-12" db="EMBL/GenBank/DDBJ databases">
        <title>Whole genome shotgun sequence of Streptomyces hygroscopicus subsp. glebosus NBRC 13786.</title>
        <authorList>
            <person name="Ichikawa N."/>
            <person name="Kimura A."/>
            <person name="Kitahashi Y."/>
            <person name="Komaki H."/>
            <person name="Tamura T."/>
        </authorList>
    </citation>
    <scope>NUCLEOTIDE SEQUENCE [LARGE SCALE GENOMIC DNA]</scope>
    <source>
        <strain evidence="1 2">NBRC 13786</strain>
    </source>
</reference>
<dbReference type="EMBL" id="BLIO01000001">
    <property type="protein sequence ID" value="GFE13210.1"/>
    <property type="molecule type" value="Genomic_DNA"/>
</dbReference>
<gene>
    <name evidence="1" type="ORF">Sgleb_12570</name>
</gene>
<evidence type="ECO:0000313" key="1">
    <source>
        <dbReference type="EMBL" id="GFE13210.1"/>
    </source>
</evidence>
<dbReference type="Proteomes" id="UP000430079">
    <property type="component" value="Unassembled WGS sequence"/>
</dbReference>
<proteinExistence type="predicted"/>
<organism evidence="1 2">
    <name type="scientific">Streptomyces glebosus</name>
    <dbReference type="NCBI Taxonomy" id="249580"/>
    <lineage>
        <taxon>Bacteria</taxon>
        <taxon>Bacillati</taxon>
        <taxon>Actinomycetota</taxon>
        <taxon>Actinomycetes</taxon>
        <taxon>Kitasatosporales</taxon>
        <taxon>Streptomycetaceae</taxon>
        <taxon>Streptomyces</taxon>
    </lineage>
</organism>
<evidence type="ECO:0000313" key="2">
    <source>
        <dbReference type="Proteomes" id="UP000430079"/>
    </source>
</evidence>
<dbReference type="AlphaFoldDB" id="A0A640SQD9"/>
<protein>
    <submittedName>
        <fullName evidence="1">Uncharacterized protein</fullName>
    </submittedName>
</protein>
<accession>A0A640SQD9</accession>